<reference evidence="2" key="1">
    <citation type="journal article" date="2023" name="G3 (Bethesda)">
        <title>Genome assembly and association tests identify interacting loci associated with vigor, precocity, and sex in interspecific pistachio rootstocks.</title>
        <authorList>
            <person name="Palmer W."/>
            <person name="Jacygrad E."/>
            <person name="Sagayaradj S."/>
            <person name="Cavanaugh K."/>
            <person name="Han R."/>
            <person name="Bertier L."/>
            <person name="Beede B."/>
            <person name="Kafkas S."/>
            <person name="Golino D."/>
            <person name="Preece J."/>
            <person name="Michelmore R."/>
        </authorList>
    </citation>
    <scope>NUCLEOTIDE SEQUENCE [LARGE SCALE GENOMIC DNA]</scope>
</reference>
<organism evidence="1 2">
    <name type="scientific">Pistacia atlantica</name>
    <dbReference type="NCBI Taxonomy" id="434234"/>
    <lineage>
        <taxon>Eukaryota</taxon>
        <taxon>Viridiplantae</taxon>
        <taxon>Streptophyta</taxon>
        <taxon>Embryophyta</taxon>
        <taxon>Tracheophyta</taxon>
        <taxon>Spermatophyta</taxon>
        <taxon>Magnoliopsida</taxon>
        <taxon>eudicotyledons</taxon>
        <taxon>Gunneridae</taxon>
        <taxon>Pentapetalae</taxon>
        <taxon>rosids</taxon>
        <taxon>malvids</taxon>
        <taxon>Sapindales</taxon>
        <taxon>Anacardiaceae</taxon>
        <taxon>Pistacia</taxon>
    </lineage>
</organism>
<evidence type="ECO:0000313" key="1">
    <source>
        <dbReference type="EMBL" id="KAJ0092522.1"/>
    </source>
</evidence>
<proteinExistence type="predicted"/>
<name>A0ACC1B0N7_9ROSI</name>
<accession>A0ACC1B0N7</accession>
<gene>
    <name evidence="1" type="ORF">Patl1_25459</name>
</gene>
<dbReference type="EMBL" id="CM047903">
    <property type="protein sequence ID" value="KAJ0092522.1"/>
    <property type="molecule type" value="Genomic_DNA"/>
</dbReference>
<keyword evidence="2" id="KW-1185">Reference proteome</keyword>
<dbReference type="Proteomes" id="UP001164250">
    <property type="component" value="Chromosome 7"/>
</dbReference>
<evidence type="ECO:0000313" key="2">
    <source>
        <dbReference type="Proteomes" id="UP001164250"/>
    </source>
</evidence>
<protein>
    <submittedName>
        <fullName evidence="1">Uncharacterized protein</fullName>
    </submittedName>
</protein>
<comment type="caution">
    <text evidence="1">The sequence shown here is derived from an EMBL/GenBank/DDBJ whole genome shotgun (WGS) entry which is preliminary data.</text>
</comment>
<sequence>MADGTRSHDVQTQLKELQHQLQQQHDDHAGQLAYVRDNMLALIGHPTSRWYQGLVHDGVIRDWQTFVTKIHRRFGPSEYDDPAGSLIKLTQTGSVFEYQATFEGFSSKVSDLSPGFLKSTFISGLKARIRRAVVAQRLRDFHVVFALARVFKEQFAEEHKLPIRRLTPTEIQLHREKGLCYNCDEKFVIGHRCKGKSTLLYLEGLDDDIESDQPPKDTTLSDPEISYKVLFGQRSSKSLRLQGADVVLGVHWLETLGPIITNYAEITMAFQWEDRKVVLHGDPNLCARAVSPSQFHKLMAHNNVSSCFMCLYVVLEQVTNISEQSHIHPVFHCSLLKPFYGVSTTPIHPLLEDSNANKPCHKLLAFLSERTILRQGVPVREVLVQWEHLPLEDASWEPWDDALLEGLEDKAISHGVGSVTNLRPKANSSQQPADVSDGVATRTKHNLRMPARLLD</sequence>